<dbReference type="CDD" id="cd02513">
    <property type="entry name" value="CMP-NeuAc_Synthase"/>
    <property type="match status" value="1"/>
</dbReference>
<dbReference type="PANTHER" id="PTHR21485">
    <property type="entry name" value="HAD SUPERFAMILY MEMBERS CMAS AND KDSC"/>
    <property type="match status" value="1"/>
</dbReference>
<protein>
    <submittedName>
        <fullName evidence="1">CMP-N-acetylneuraminic acid synthetase</fullName>
        <ecNumber evidence="1">2.7.7.43</ecNumber>
    </submittedName>
</protein>
<dbReference type="Proteomes" id="UP000005667">
    <property type="component" value="Plasmid AZO_p6"/>
</dbReference>
<dbReference type="EC" id="2.7.7.43" evidence="1"/>
<reference evidence="2" key="1">
    <citation type="journal article" date="2011" name="PLoS Genet.">
        <title>Azospirillum genomes reveal transition of bacteria from aquatic to terrestrial environments.</title>
        <authorList>
            <person name="Wisniewski-Dye F."/>
            <person name="Borziak K."/>
            <person name="Khalsa-Moyers G."/>
            <person name="Alexandre G."/>
            <person name="Sukharnikov L.O."/>
            <person name="Wuichet K."/>
            <person name="Hurst G.B."/>
            <person name="McDonald W.H."/>
            <person name="Robertson J.S."/>
            <person name="Barbe V."/>
            <person name="Calteau A."/>
            <person name="Rouy Z."/>
            <person name="Mangenot S."/>
            <person name="Prigent-Combaret C."/>
            <person name="Normand P."/>
            <person name="Boyer M."/>
            <person name="Siguier P."/>
            <person name="Dessaux Y."/>
            <person name="Elmerich C."/>
            <person name="Condemine G."/>
            <person name="Krishnen G."/>
            <person name="Kennedy I."/>
            <person name="Paterson A.H."/>
            <person name="Gonzalez V."/>
            <person name="Mavingui P."/>
            <person name="Zhulin I.B."/>
        </authorList>
    </citation>
    <scope>NUCLEOTIDE SEQUENCE [LARGE SCALE GENOMIC DNA]</scope>
    <source>
        <strain evidence="2">4B</strain>
    </source>
</reference>
<dbReference type="Pfam" id="PF02348">
    <property type="entry name" value="CTP_transf_3"/>
    <property type="match status" value="1"/>
</dbReference>
<dbReference type="AlphaFoldDB" id="G7ZIM1"/>
<evidence type="ECO:0000313" key="1">
    <source>
        <dbReference type="EMBL" id="CBS91496.1"/>
    </source>
</evidence>
<dbReference type="InterPro" id="IPR029044">
    <property type="entry name" value="Nucleotide-diphossugar_trans"/>
</dbReference>
<dbReference type="PANTHER" id="PTHR21485:SF6">
    <property type="entry name" value="N-ACYLNEURAMINATE CYTIDYLYLTRANSFERASE-RELATED"/>
    <property type="match status" value="1"/>
</dbReference>
<keyword evidence="2" id="KW-1185">Reference proteome</keyword>
<dbReference type="GO" id="GO:0008781">
    <property type="term" value="F:N-acylneuraminate cytidylyltransferase activity"/>
    <property type="evidence" value="ECO:0007669"/>
    <property type="project" value="UniProtKB-EC"/>
</dbReference>
<dbReference type="KEGG" id="ali:AZOLI_p60076"/>
<sequence>MGVSMKRLCSVCARGGSKGVPNKNLRPLAGRPLIAHTVMQAAATGLFDEIAVSSDSEAILKAALEAGASRAILRPAELASDTVDKSPAIVHCGQEVERLTGLRFDSFFDLDATAPLRTPEHIREAVALLEDSKATNIYSVCPARRSPYFNLVETGPDGVPRLCKPMDPPIVRRQDAPPTFDMNASIYGWSRAAFFDAGAPVHMDGTRLYVMPDWTLFDIDSEFDFEIVEILMERLAGRGD</sequence>
<dbReference type="Gene3D" id="3.90.550.10">
    <property type="entry name" value="Spore Coat Polysaccharide Biosynthesis Protein SpsA, Chain A"/>
    <property type="match status" value="1"/>
</dbReference>
<organism evidence="1 2">
    <name type="scientific">Azospirillum lipoferum (strain 4B)</name>
    <dbReference type="NCBI Taxonomy" id="862719"/>
    <lineage>
        <taxon>Bacteria</taxon>
        <taxon>Pseudomonadati</taxon>
        <taxon>Pseudomonadota</taxon>
        <taxon>Alphaproteobacteria</taxon>
        <taxon>Rhodospirillales</taxon>
        <taxon>Azospirillaceae</taxon>
        <taxon>Azospirillum</taxon>
    </lineage>
</organism>
<dbReference type="OrthoDB" id="9805604at2"/>
<proteinExistence type="predicted"/>
<keyword evidence="1" id="KW-0548">Nucleotidyltransferase</keyword>
<keyword evidence="1" id="KW-0808">Transferase</keyword>
<dbReference type="InterPro" id="IPR003329">
    <property type="entry name" value="Cytidylyl_trans"/>
</dbReference>
<dbReference type="EMBL" id="FQ311874">
    <property type="protein sequence ID" value="CBS91496.1"/>
    <property type="molecule type" value="Genomic_DNA"/>
</dbReference>
<keyword evidence="1" id="KW-0614">Plasmid</keyword>
<dbReference type="SUPFAM" id="SSF53448">
    <property type="entry name" value="Nucleotide-diphospho-sugar transferases"/>
    <property type="match status" value="1"/>
</dbReference>
<geneLocation type="plasmid" evidence="1 2">
    <name>AZO_p6</name>
</geneLocation>
<dbReference type="HOGENOM" id="CLU_042930_1_0_5"/>
<evidence type="ECO:0000313" key="2">
    <source>
        <dbReference type="Proteomes" id="UP000005667"/>
    </source>
</evidence>
<dbReference type="InterPro" id="IPR050793">
    <property type="entry name" value="CMP-NeuNAc_synthase"/>
</dbReference>
<dbReference type="RefSeq" id="WP_014189922.1">
    <property type="nucleotide sequence ID" value="NC_016588.1"/>
</dbReference>
<name>G7ZIM1_AZOL4</name>
<accession>G7ZIM1</accession>
<gene>
    <name evidence="1" type="ordered locus">AZOLI_p60076</name>
</gene>